<dbReference type="SUPFAM" id="SSF81653">
    <property type="entry name" value="Calcium ATPase, transduction domain A"/>
    <property type="match status" value="1"/>
</dbReference>
<dbReference type="SFLD" id="SFLDS00003">
    <property type="entry name" value="Haloacid_Dehalogenase"/>
    <property type="match status" value="1"/>
</dbReference>
<dbReference type="Pfam" id="PF00702">
    <property type="entry name" value="Hydrolase"/>
    <property type="match status" value="1"/>
</dbReference>
<comment type="subcellular location">
    <subcellularLocation>
        <location evidence="1">Membrane</location>
    </subcellularLocation>
</comment>
<dbReference type="InterPro" id="IPR027256">
    <property type="entry name" value="P-typ_ATPase_IB"/>
</dbReference>
<dbReference type="NCBIfam" id="TIGR01494">
    <property type="entry name" value="ATPase_P-type"/>
    <property type="match status" value="1"/>
</dbReference>
<reference evidence="12" key="1">
    <citation type="submission" date="2020-10" db="EMBL/GenBank/DDBJ databases">
        <title>Dehalococcoides mccartyi of a TCE/Cr reducing biochatode.</title>
        <authorList>
            <person name="Matturro B."/>
        </authorList>
    </citation>
    <scope>NUCLEOTIDE SEQUENCE</scope>
    <source>
        <strain evidence="12">Bin4</strain>
    </source>
</reference>
<evidence type="ECO:0000256" key="6">
    <source>
        <dbReference type="ARBA" id="ARBA00022989"/>
    </source>
</evidence>
<evidence type="ECO:0000256" key="2">
    <source>
        <dbReference type="ARBA" id="ARBA00006024"/>
    </source>
</evidence>
<gene>
    <name evidence="12" type="primary">cadA</name>
    <name evidence="12" type="ORF">ISP01_01210</name>
</gene>
<dbReference type="PROSITE" id="PS01229">
    <property type="entry name" value="COF_2"/>
    <property type="match status" value="1"/>
</dbReference>
<dbReference type="InterPro" id="IPR001757">
    <property type="entry name" value="P_typ_ATPase"/>
</dbReference>
<feature type="domain" description="P-type ATPase A" evidence="11">
    <location>
        <begin position="251"/>
        <end position="338"/>
    </location>
</feature>
<proteinExistence type="inferred from homology"/>
<accession>A0A843AMD2</accession>
<feature type="compositionally biased region" description="Basic and acidic residues" evidence="9">
    <location>
        <begin position="1"/>
        <end position="21"/>
    </location>
</feature>
<keyword evidence="5" id="KW-1278">Translocase</keyword>
<dbReference type="PRINTS" id="PR00119">
    <property type="entry name" value="CATATPASE"/>
</dbReference>
<feature type="transmembrane region" description="Helical" evidence="10">
    <location>
        <begin position="358"/>
        <end position="378"/>
    </location>
</feature>
<evidence type="ECO:0000256" key="9">
    <source>
        <dbReference type="SAM" id="MobiDB-lite"/>
    </source>
</evidence>
<name>A0A843AMD2_METAZ</name>
<feature type="coiled-coil region" evidence="8">
    <location>
        <begin position="524"/>
        <end position="551"/>
    </location>
</feature>
<evidence type="ECO:0000256" key="4">
    <source>
        <dbReference type="ARBA" id="ARBA00022723"/>
    </source>
</evidence>
<dbReference type="GO" id="GO:0016020">
    <property type="term" value="C:membrane"/>
    <property type="evidence" value="ECO:0007669"/>
    <property type="project" value="UniProtKB-SubCell"/>
</dbReference>
<evidence type="ECO:0000313" key="12">
    <source>
        <dbReference type="EMBL" id="MBF4468000.1"/>
    </source>
</evidence>
<feature type="transmembrane region" description="Helical" evidence="10">
    <location>
        <begin position="147"/>
        <end position="165"/>
    </location>
</feature>
<dbReference type="PANTHER" id="PTHR48085">
    <property type="entry name" value="CADMIUM/ZINC-TRANSPORTING ATPASE HMA2-RELATED"/>
    <property type="match status" value="1"/>
</dbReference>
<dbReference type="InterPro" id="IPR051014">
    <property type="entry name" value="Cation_Transport_ATPase_IB"/>
</dbReference>
<dbReference type="SUPFAM" id="SSF56784">
    <property type="entry name" value="HAD-like"/>
    <property type="match status" value="1"/>
</dbReference>
<evidence type="ECO:0000256" key="1">
    <source>
        <dbReference type="ARBA" id="ARBA00004370"/>
    </source>
</evidence>
<dbReference type="EMBL" id="JADIIN010000012">
    <property type="protein sequence ID" value="MBF4468000.1"/>
    <property type="molecule type" value="Genomic_DNA"/>
</dbReference>
<dbReference type="InterPro" id="IPR044492">
    <property type="entry name" value="P_typ_ATPase_HD_dom"/>
</dbReference>
<dbReference type="CDD" id="cd02079">
    <property type="entry name" value="P-type_ATPase_HM"/>
    <property type="match status" value="1"/>
</dbReference>
<dbReference type="NCBIfam" id="TIGR01512">
    <property type="entry name" value="ATPase-IB2_Cd"/>
    <property type="match status" value="1"/>
</dbReference>
<dbReference type="RefSeq" id="WP_278521696.1">
    <property type="nucleotide sequence ID" value="NZ_JADIIN010000012.1"/>
</dbReference>
<feature type="region of interest" description="Disordered" evidence="9">
    <location>
        <begin position="1"/>
        <end position="23"/>
    </location>
</feature>
<feature type="transmembrane region" description="Helical" evidence="10">
    <location>
        <begin position="699"/>
        <end position="718"/>
    </location>
</feature>
<organism evidence="12 13">
    <name type="scientific">Methanobrevibacter arboriphilus</name>
    <dbReference type="NCBI Taxonomy" id="39441"/>
    <lineage>
        <taxon>Archaea</taxon>
        <taxon>Methanobacteriati</taxon>
        <taxon>Methanobacteriota</taxon>
        <taxon>Methanomada group</taxon>
        <taxon>Methanobacteria</taxon>
        <taxon>Methanobacteriales</taxon>
        <taxon>Methanobacteriaceae</taxon>
        <taxon>Methanobrevibacter</taxon>
    </lineage>
</organism>
<dbReference type="Proteomes" id="UP000658733">
    <property type="component" value="Unassembled WGS sequence"/>
</dbReference>
<evidence type="ECO:0000313" key="13">
    <source>
        <dbReference type="Proteomes" id="UP000658733"/>
    </source>
</evidence>
<dbReference type="PANTHER" id="PTHR48085:SF5">
    <property type="entry name" value="CADMIUM_ZINC-TRANSPORTING ATPASE HMA4-RELATED"/>
    <property type="match status" value="1"/>
</dbReference>
<dbReference type="InterPro" id="IPR059000">
    <property type="entry name" value="ATPase_P-type_domA"/>
</dbReference>
<dbReference type="InterPro" id="IPR008250">
    <property type="entry name" value="ATPase_P-typ_transduc_dom_A_sf"/>
</dbReference>
<dbReference type="SFLD" id="SFLDG00002">
    <property type="entry name" value="C1.7:_P-type_atpase_like"/>
    <property type="match status" value="1"/>
</dbReference>
<evidence type="ECO:0000259" key="11">
    <source>
        <dbReference type="Pfam" id="PF00122"/>
    </source>
</evidence>
<dbReference type="Gene3D" id="3.40.1110.10">
    <property type="entry name" value="Calcium-transporting ATPase, cytoplasmic domain N"/>
    <property type="match status" value="1"/>
</dbReference>
<evidence type="ECO:0000256" key="8">
    <source>
        <dbReference type="SAM" id="Coils"/>
    </source>
</evidence>
<comment type="similarity">
    <text evidence="2">Belongs to the cation transport ATPase (P-type) (TC 3.A.3) family. Type IB subfamily.</text>
</comment>
<evidence type="ECO:0000256" key="7">
    <source>
        <dbReference type="ARBA" id="ARBA00023136"/>
    </source>
</evidence>
<feature type="transmembrane region" description="Helical" evidence="10">
    <location>
        <begin position="390"/>
        <end position="415"/>
    </location>
</feature>
<keyword evidence="4" id="KW-0479">Metal-binding</keyword>
<dbReference type="PROSITE" id="PS00154">
    <property type="entry name" value="ATPASE_E1_E2"/>
    <property type="match status" value="1"/>
</dbReference>
<dbReference type="AlphaFoldDB" id="A0A843AMD2"/>
<evidence type="ECO:0000256" key="5">
    <source>
        <dbReference type="ARBA" id="ARBA00022967"/>
    </source>
</evidence>
<protein>
    <submittedName>
        <fullName evidence="12">Cadmium-translocating P-type ATPase</fullName>
    </submittedName>
</protein>
<feature type="transmembrane region" description="Helical" evidence="10">
    <location>
        <begin position="107"/>
        <end position="127"/>
    </location>
</feature>
<keyword evidence="3 10" id="KW-0812">Transmembrane</keyword>
<dbReference type="Pfam" id="PF00122">
    <property type="entry name" value="E1-E2_ATPase"/>
    <property type="match status" value="1"/>
</dbReference>
<dbReference type="InterPro" id="IPR023214">
    <property type="entry name" value="HAD_sf"/>
</dbReference>
<sequence length="744" mass="82006">MDSKNKTAPENEDNCCDHEENNTEDNCCYNENEKIENEDNCCSQDPEKTIKTQDDYCDQKHEENDEQDDCCSHAHENSNDEHQGCACEQGILENIDSIEEKKSKKPLIILGIGIFIFVIGYFISTMSFNLFDLSTISDLSININQDIISQIIYLIVVLIVGPRIIKHGITSLLNKEVKIELLITIATFGAFLLGDGGEGATLMILFFLAEYLETYALDRSKRSLSKLVKLSPDVATVKRKIGNSGINNKFEEVEVNVKDLSIGDTVIVKPGDKIPIDGSIIKGITSVDQSSITGESLAVTKREGDEVYASTINEDGYIEIKVTKKSNETIFSKIIDLIKESEDKKAKIDLFIDKFARYYTPTVIVLAMLVAIIPTLIFKQPLNEWVYRALVLLVISCPCAIAISTPVSIVSAITAGTKNGIIIKGGEYIEALADIKAVMFDKTGTLTEGKLEISNINTLNNFKEKDMIEIACSLENQSKHPIAKAFNEYQKNNNIKSFKVENFKSIAGKGLKGEINQQTFYVGKKELFDYNENLKNDVNNLNLESQDIGKTSVIIGNENEILGFINLNDKIRENGPKTIEKLKDKSIETIMLTGDNSATAKNVAEKLGLDNYYPNLLPEDKVNIVEELGKEYKNIAMVGDGVNDTPSLARANVGIAMGMGGADVAVETADIVLMQDNISKVNYLIDIAKKTMGIIKQNIAIPLTVKSILAILGVIGYVSLWEAVLIGDMGLTLLVVANALRIGK</sequence>
<keyword evidence="7 10" id="KW-0472">Membrane</keyword>
<keyword evidence="8" id="KW-0175">Coiled coil</keyword>
<keyword evidence="6 10" id="KW-1133">Transmembrane helix</keyword>
<dbReference type="GO" id="GO:0005524">
    <property type="term" value="F:ATP binding"/>
    <property type="evidence" value="ECO:0007669"/>
    <property type="project" value="InterPro"/>
</dbReference>
<dbReference type="GO" id="GO:0016887">
    <property type="term" value="F:ATP hydrolysis activity"/>
    <property type="evidence" value="ECO:0007669"/>
    <property type="project" value="InterPro"/>
</dbReference>
<evidence type="ECO:0000256" key="3">
    <source>
        <dbReference type="ARBA" id="ARBA00022692"/>
    </source>
</evidence>
<dbReference type="InterPro" id="IPR036412">
    <property type="entry name" value="HAD-like_sf"/>
</dbReference>
<dbReference type="FunFam" id="2.70.150.10:FF:000002">
    <property type="entry name" value="Copper-transporting ATPase 1, putative"/>
    <property type="match status" value="1"/>
</dbReference>
<dbReference type="InterPro" id="IPR023298">
    <property type="entry name" value="ATPase_P-typ_TM_dom_sf"/>
</dbReference>
<dbReference type="SUPFAM" id="SSF81665">
    <property type="entry name" value="Calcium ATPase, transmembrane domain M"/>
    <property type="match status" value="1"/>
</dbReference>
<comment type="caution">
    <text evidence="12">The sequence shown here is derived from an EMBL/GenBank/DDBJ whole genome shotgun (WGS) entry which is preliminary data.</text>
</comment>
<dbReference type="GO" id="GO:0046872">
    <property type="term" value="F:metal ion binding"/>
    <property type="evidence" value="ECO:0007669"/>
    <property type="project" value="UniProtKB-KW"/>
</dbReference>
<dbReference type="SFLD" id="SFLDF00027">
    <property type="entry name" value="p-type_atpase"/>
    <property type="match status" value="1"/>
</dbReference>
<dbReference type="Gene3D" id="2.70.150.10">
    <property type="entry name" value="Calcium-transporting ATPase, cytoplasmic transduction domain A"/>
    <property type="match status" value="1"/>
</dbReference>
<dbReference type="NCBIfam" id="TIGR01525">
    <property type="entry name" value="ATPase-IB_hvy"/>
    <property type="match status" value="1"/>
</dbReference>
<dbReference type="GO" id="GO:0015086">
    <property type="term" value="F:cadmium ion transmembrane transporter activity"/>
    <property type="evidence" value="ECO:0007669"/>
    <property type="project" value="TreeGrafter"/>
</dbReference>
<evidence type="ECO:0000256" key="10">
    <source>
        <dbReference type="SAM" id="Phobius"/>
    </source>
</evidence>
<dbReference type="InterPro" id="IPR018303">
    <property type="entry name" value="ATPase_P-typ_P_site"/>
</dbReference>
<dbReference type="Gene3D" id="3.40.50.1000">
    <property type="entry name" value="HAD superfamily/HAD-like"/>
    <property type="match status" value="1"/>
</dbReference>
<dbReference type="GO" id="GO:0019829">
    <property type="term" value="F:ATPase-coupled monoatomic cation transmembrane transporter activity"/>
    <property type="evidence" value="ECO:0007669"/>
    <property type="project" value="InterPro"/>
</dbReference>
<dbReference type="InterPro" id="IPR023299">
    <property type="entry name" value="ATPase_P-typ_cyto_dom_N"/>
</dbReference>